<organism evidence="1 2">
    <name type="scientific">Streptomyces xiangluensis</name>
    <dbReference type="NCBI Taxonomy" id="2665720"/>
    <lineage>
        <taxon>Bacteria</taxon>
        <taxon>Bacillati</taxon>
        <taxon>Actinomycetota</taxon>
        <taxon>Actinomycetes</taxon>
        <taxon>Kitasatosporales</taxon>
        <taxon>Streptomycetaceae</taxon>
        <taxon>Streptomyces</taxon>
    </lineage>
</organism>
<evidence type="ECO:0000313" key="2">
    <source>
        <dbReference type="Proteomes" id="UP001596012"/>
    </source>
</evidence>
<protein>
    <submittedName>
        <fullName evidence="1">Uncharacterized protein</fullName>
    </submittedName>
</protein>
<name>A0ABV8YEI2_9ACTN</name>
<sequence>MAVRRVRGPGIGSTRTVTCPGSGYDRVDLDALACDEGRRRAGEKAAAAAMSWGRPPRHSGTSAAYAAGESGLASACRSTGIQRGVIRATALVMSAEKDLYFPPEDDSWAVSRGAVDRPYPCTAGHGDRVPWRHHN</sequence>
<dbReference type="EMBL" id="JBHSFG010000008">
    <property type="protein sequence ID" value="MFC4463722.1"/>
    <property type="molecule type" value="Genomic_DNA"/>
</dbReference>
<evidence type="ECO:0000313" key="1">
    <source>
        <dbReference type="EMBL" id="MFC4463722.1"/>
    </source>
</evidence>
<dbReference type="RefSeq" id="WP_386337208.1">
    <property type="nucleotide sequence ID" value="NZ_JBHSFG010000008.1"/>
</dbReference>
<keyword evidence="2" id="KW-1185">Reference proteome</keyword>
<proteinExistence type="predicted"/>
<comment type="caution">
    <text evidence="1">The sequence shown here is derived from an EMBL/GenBank/DDBJ whole genome shotgun (WGS) entry which is preliminary data.</text>
</comment>
<accession>A0ABV8YEI2</accession>
<dbReference type="Proteomes" id="UP001596012">
    <property type="component" value="Unassembled WGS sequence"/>
</dbReference>
<feature type="non-terminal residue" evidence="1">
    <location>
        <position position="135"/>
    </location>
</feature>
<reference evidence="2" key="1">
    <citation type="journal article" date="2019" name="Int. J. Syst. Evol. Microbiol.">
        <title>The Global Catalogue of Microorganisms (GCM) 10K type strain sequencing project: providing services to taxonomists for standard genome sequencing and annotation.</title>
        <authorList>
            <consortium name="The Broad Institute Genomics Platform"/>
            <consortium name="The Broad Institute Genome Sequencing Center for Infectious Disease"/>
            <person name="Wu L."/>
            <person name="Ma J."/>
        </authorList>
    </citation>
    <scope>NUCLEOTIDE SEQUENCE [LARGE SCALE GENOMIC DNA]</scope>
    <source>
        <strain evidence="2">DT43</strain>
    </source>
</reference>
<gene>
    <name evidence="1" type="ORF">ACFPH6_03790</name>
</gene>